<feature type="domain" description="ABC3 transporter permease C-terminal" evidence="12">
    <location>
        <begin position="172"/>
        <end position="294"/>
    </location>
</feature>
<dbReference type="Proteomes" id="UP001222800">
    <property type="component" value="Chromosome"/>
</dbReference>
<keyword evidence="15" id="KW-1185">Reference proteome</keyword>
<evidence type="ECO:0000256" key="2">
    <source>
        <dbReference type="ARBA" id="ARBA00007379"/>
    </source>
</evidence>
<keyword evidence="8 10" id="KW-0472">Membrane</keyword>
<organism evidence="14 15">
    <name type="scientific">Tepidibacter hydrothermalis</name>
    <dbReference type="NCBI Taxonomy" id="3036126"/>
    <lineage>
        <taxon>Bacteria</taxon>
        <taxon>Bacillati</taxon>
        <taxon>Bacillota</taxon>
        <taxon>Clostridia</taxon>
        <taxon>Peptostreptococcales</taxon>
        <taxon>Peptostreptococcaceae</taxon>
        <taxon>Tepidibacter</taxon>
    </lineage>
</organism>
<dbReference type="InterPro" id="IPR004513">
    <property type="entry name" value="FtsX"/>
</dbReference>
<dbReference type="InterPro" id="IPR058204">
    <property type="entry name" value="FtsX_firmicutes-type"/>
</dbReference>
<evidence type="ECO:0000259" key="13">
    <source>
        <dbReference type="Pfam" id="PF18075"/>
    </source>
</evidence>
<protein>
    <recommendedName>
        <fullName evidence="3 10">Cell division protein FtsX</fullName>
    </recommendedName>
</protein>
<accession>A0ABY8EIK2</accession>
<keyword evidence="6 11" id="KW-0812">Transmembrane</keyword>
<feature type="transmembrane region" description="Helical" evidence="11">
    <location>
        <begin position="21"/>
        <end position="44"/>
    </location>
</feature>
<feature type="transmembrane region" description="Helical" evidence="11">
    <location>
        <begin position="213"/>
        <end position="238"/>
    </location>
</feature>
<evidence type="ECO:0000256" key="10">
    <source>
        <dbReference type="PIRNR" id="PIRNR003097"/>
    </source>
</evidence>
<gene>
    <name evidence="14" type="primary">ftsX</name>
    <name evidence="14" type="ORF">P4S50_00895</name>
</gene>
<feature type="transmembrane region" description="Helical" evidence="11">
    <location>
        <begin position="171"/>
        <end position="193"/>
    </location>
</feature>
<reference evidence="14 15" key="1">
    <citation type="submission" date="2023-03" db="EMBL/GenBank/DDBJ databases">
        <title>Complete genome sequence of Tepidibacter sp. SWIR-1, isolated from a deep-sea hydrothermal vent.</title>
        <authorList>
            <person name="Li X."/>
        </authorList>
    </citation>
    <scope>NUCLEOTIDE SEQUENCE [LARGE SCALE GENOMIC DNA]</scope>
    <source>
        <strain evidence="14 15">SWIR-1</strain>
    </source>
</reference>
<dbReference type="Pfam" id="PF02687">
    <property type="entry name" value="FtsX"/>
    <property type="match status" value="1"/>
</dbReference>
<dbReference type="NCBIfam" id="NF038347">
    <property type="entry name" value="FtsX_Gpos"/>
    <property type="match status" value="1"/>
</dbReference>
<evidence type="ECO:0000256" key="8">
    <source>
        <dbReference type="ARBA" id="ARBA00023136"/>
    </source>
</evidence>
<dbReference type="PANTHER" id="PTHR47755">
    <property type="entry name" value="CELL DIVISION PROTEIN FTSX"/>
    <property type="match status" value="1"/>
</dbReference>
<proteinExistence type="inferred from homology"/>
<evidence type="ECO:0000256" key="11">
    <source>
        <dbReference type="SAM" id="Phobius"/>
    </source>
</evidence>
<dbReference type="PANTHER" id="PTHR47755:SF1">
    <property type="entry name" value="CELL DIVISION PROTEIN FTSX"/>
    <property type="match status" value="1"/>
</dbReference>
<dbReference type="InterPro" id="IPR040690">
    <property type="entry name" value="FtsX_ECD"/>
</dbReference>
<keyword evidence="7 11" id="KW-1133">Transmembrane helix</keyword>
<feature type="domain" description="FtsX extracellular" evidence="13">
    <location>
        <begin position="60"/>
        <end position="149"/>
    </location>
</feature>
<evidence type="ECO:0000256" key="7">
    <source>
        <dbReference type="ARBA" id="ARBA00022989"/>
    </source>
</evidence>
<dbReference type="RefSeq" id="WP_277732630.1">
    <property type="nucleotide sequence ID" value="NZ_CP120733.1"/>
</dbReference>
<evidence type="ECO:0000256" key="1">
    <source>
        <dbReference type="ARBA" id="ARBA00004651"/>
    </source>
</evidence>
<comment type="similarity">
    <text evidence="2 10">Belongs to the ABC-4 integral membrane protein family. FtsX subfamily.</text>
</comment>
<evidence type="ECO:0000256" key="4">
    <source>
        <dbReference type="ARBA" id="ARBA00022475"/>
    </source>
</evidence>
<keyword evidence="9 10" id="KW-0131">Cell cycle</keyword>
<evidence type="ECO:0000259" key="12">
    <source>
        <dbReference type="Pfam" id="PF02687"/>
    </source>
</evidence>
<evidence type="ECO:0000256" key="6">
    <source>
        <dbReference type="ARBA" id="ARBA00022692"/>
    </source>
</evidence>
<keyword evidence="4 10" id="KW-1003">Cell membrane</keyword>
<evidence type="ECO:0000256" key="9">
    <source>
        <dbReference type="ARBA" id="ARBA00023306"/>
    </source>
</evidence>
<name>A0ABY8EIK2_9FIRM</name>
<sequence length="295" mass="33212">MNSIIYNIKEGLKGILRNPTMSIVSIGSVSAALFVLSIIFSVVININNFTTMVEGQFDNVQVYLKEDMTSQLIFDLEKKLNQIDGVQNVEFESKQDALNKLKKRWGEDAYLLEGIDNPLDNSFIIEVSNIENTEQIANQVKKFYGIQEVKYYDDVVEKVIKISNIVKISGLFIIAILALVSLFIISNTIKLALHGRRKEINIMKYVGATDWFIRWPFIIEGMVLGLIGALISLAITYFGYDYFYSKLDLPAYSIFSGYILPVTGIMSILMNISIVMGIGVGIIGSIISLRRYLNV</sequence>
<dbReference type="Gene3D" id="3.30.70.3040">
    <property type="match status" value="1"/>
</dbReference>
<comment type="function">
    <text evidence="10">Part of the ABC transporter FtsEX involved in asymmetric cellular division facilitating the initiation of sporulation.</text>
</comment>
<keyword evidence="5 10" id="KW-0132">Cell division</keyword>
<evidence type="ECO:0000256" key="5">
    <source>
        <dbReference type="ARBA" id="ARBA00022618"/>
    </source>
</evidence>
<evidence type="ECO:0000313" key="15">
    <source>
        <dbReference type="Proteomes" id="UP001222800"/>
    </source>
</evidence>
<comment type="subcellular location">
    <subcellularLocation>
        <location evidence="1">Cell membrane</location>
        <topology evidence="1">Multi-pass membrane protein</topology>
    </subcellularLocation>
</comment>
<dbReference type="Pfam" id="PF18075">
    <property type="entry name" value="FtsX_ECD"/>
    <property type="match status" value="1"/>
</dbReference>
<dbReference type="PIRSF" id="PIRSF003097">
    <property type="entry name" value="FtsX"/>
    <property type="match status" value="1"/>
</dbReference>
<evidence type="ECO:0000313" key="14">
    <source>
        <dbReference type="EMBL" id="WFD10663.1"/>
    </source>
</evidence>
<feature type="transmembrane region" description="Helical" evidence="11">
    <location>
        <begin position="258"/>
        <end position="289"/>
    </location>
</feature>
<dbReference type="InterPro" id="IPR003838">
    <property type="entry name" value="ABC3_permease_C"/>
</dbReference>
<dbReference type="EMBL" id="CP120733">
    <property type="protein sequence ID" value="WFD10663.1"/>
    <property type="molecule type" value="Genomic_DNA"/>
</dbReference>
<evidence type="ECO:0000256" key="3">
    <source>
        <dbReference type="ARBA" id="ARBA00021907"/>
    </source>
</evidence>